<proteinExistence type="predicted"/>
<evidence type="ECO:0000259" key="2">
    <source>
        <dbReference type="Pfam" id="PF07670"/>
    </source>
</evidence>
<feature type="transmembrane region" description="Helical" evidence="1">
    <location>
        <begin position="6"/>
        <end position="27"/>
    </location>
</feature>
<dbReference type="RefSeq" id="WP_088861167.1">
    <property type="nucleotide sequence ID" value="NZ_CP022115.1"/>
</dbReference>
<dbReference type="PANTHER" id="PTHR35793:SF2">
    <property type="entry name" value="INNER MEMBRANE PROTEIN YJIG"/>
    <property type="match status" value="1"/>
</dbReference>
<name>A0A248LL47_9NEIS</name>
<reference evidence="4" key="1">
    <citation type="submission" date="2017-06" db="EMBL/GenBank/DDBJ databases">
        <title>Whole genome sequence of Laribacter hongkongensis LHGZ1.</title>
        <authorList>
            <person name="Chen D."/>
            <person name="Wu H."/>
            <person name="Chen J."/>
        </authorList>
    </citation>
    <scope>NUCLEOTIDE SEQUENCE [LARGE SCALE GENOMIC DNA]</scope>
    <source>
        <strain evidence="4">LHGZ1</strain>
    </source>
</reference>
<dbReference type="InterPro" id="IPR052549">
    <property type="entry name" value="SpmB"/>
</dbReference>
<dbReference type="AlphaFoldDB" id="A0A248LL47"/>
<feature type="transmembrane region" description="Helical" evidence="1">
    <location>
        <begin position="205"/>
        <end position="225"/>
    </location>
</feature>
<dbReference type="InterPro" id="IPR011642">
    <property type="entry name" value="Gate_dom"/>
</dbReference>
<keyword evidence="1" id="KW-0812">Transmembrane</keyword>
<feature type="transmembrane region" description="Helical" evidence="1">
    <location>
        <begin position="141"/>
        <end position="161"/>
    </location>
</feature>
<feature type="transmembrane region" description="Helical" evidence="1">
    <location>
        <begin position="275"/>
        <end position="293"/>
    </location>
</feature>
<dbReference type="Proteomes" id="UP000197424">
    <property type="component" value="Chromosome"/>
</dbReference>
<gene>
    <name evidence="3" type="ORF">LHGZ1_2360</name>
</gene>
<dbReference type="Pfam" id="PF07670">
    <property type="entry name" value="Gate"/>
    <property type="match status" value="2"/>
</dbReference>
<evidence type="ECO:0000256" key="1">
    <source>
        <dbReference type="SAM" id="Phobius"/>
    </source>
</evidence>
<dbReference type="PANTHER" id="PTHR35793">
    <property type="entry name" value="INNER MEMBRANE PROTEIN YJIG"/>
    <property type="match status" value="1"/>
</dbReference>
<feature type="transmembrane region" description="Helical" evidence="1">
    <location>
        <begin position="48"/>
        <end position="66"/>
    </location>
</feature>
<dbReference type="InterPro" id="IPR011415">
    <property type="entry name" value="SpmA_SpmB"/>
</dbReference>
<feature type="transmembrane region" description="Helical" evidence="1">
    <location>
        <begin position="173"/>
        <end position="193"/>
    </location>
</feature>
<keyword evidence="1" id="KW-0472">Membrane</keyword>
<evidence type="ECO:0000313" key="4">
    <source>
        <dbReference type="Proteomes" id="UP000197424"/>
    </source>
</evidence>
<evidence type="ECO:0000313" key="3">
    <source>
        <dbReference type="EMBL" id="ASJ25191.1"/>
    </source>
</evidence>
<sequence length="413" mass="43566">MLLNVIWAGFILVAIFTTLLQVVLFGATDLPAQMVKSLFDTSKTAFEIALGLTGVMTLWLGIMKVGERAGLIDLMARGLAPLFRRLFPGVPAGHPALGSMTMNIAANMLGLDNAATPLGLKAMRELQTLNPEPDTATDAQILFLVINTAAVTLFPVTIMAYRAQMGAADPSDVFIPLILASYIATVSGVALVAAMQRLRIWDPVVLAYLGGLAAVVGGLAWWFAGLSPEAMQAQSQLWSNGLLLAVVAGFLLAAIRRGINVYDSFIEGAKEGFQVAVGIIPYLVAMLVAIALFRTSGALELLIGGLRSLVAGWGFDARWVDALPNGIMKSLSGSGARAVMLDTMQTHGADSFVGRLVSIIQGSSETTFYVLAVYFGAVNIRHTRYAAGCGLFADLAGFVAAVAVAYLFFGQAA</sequence>
<feature type="domain" description="Nucleoside transporter/FeoB GTPase Gate" evidence="2">
    <location>
        <begin position="277"/>
        <end position="380"/>
    </location>
</feature>
<feature type="transmembrane region" description="Helical" evidence="1">
    <location>
        <begin position="385"/>
        <end position="409"/>
    </location>
</feature>
<feature type="transmembrane region" description="Helical" evidence="1">
    <location>
        <begin position="237"/>
        <end position="255"/>
    </location>
</feature>
<feature type="domain" description="Nucleoside transporter/FeoB GTPase Gate" evidence="2">
    <location>
        <begin position="50"/>
        <end position="159"/>
    </location>
</feature>
<protein>
    <submittedName>
        <fullName evidence="3">Membrane protein</fullName>
    </submittedName>
</protein>
<dbReference type="PIRSF" id="PIRSF036542">
    <property type="entry name" value="SpmA_SpmB"/>
    <property type="match status" value="1"/>
</dbReference>
<dbReference type="GO" id="GO:0005886">
    <property type="term" value="C:plasma membrane"/>
    <property type="evidence" value="ECO:0007669"/>
    <property type="project" value="TreeGrafter"/>
</dbReference>
<dbReference type="EMBL" id="CP022115">
    <property type="protein sequence ID" value="ASJ25191.1"/>
    <property type="molecule type" value="Genomic_DNA"/>
</dbReference>
<dbReference type="OrthoDB" id="9805623at2"/>
<keyword evidence="1" id="KW-1133">Transmembrane helix</keyword>
<accession>A0A248LL47</accession>
<organism evidence="3 4">
    <name type="scientific">Laribacter hongkongensis</name>
    <dbReference type="NCBI Taxonomy" id="168471"/>
    <lineage>
        <taxon>Bacteria</taxon>
        <taxon>Pseudomonadati</taxon>
        <taxon>Pseudomonadota</taxon>
        <taxon>Betaproteobacteria</taxon>
        <taxon>Neisseriales</taxon>
        <taxon>Aquaspirillaceae</taxon>
        <taxon>Laribacter</taxon>
    </lineage>
</organism>